<dbReference type="InterPro" id="IPR007016">
    <property type="entry name" value="O-antigen_ligase-rel_domated"/>
</dbReference>
<keyword evidence="3 5" id="KW-1133">Transmembrane helix</keyword>
<evidence type="ECO:0000256" key="4">
    <source>
        <dbReference type="ARBA" id="ARBA00023136"/>
    </source>
</evidence>
<organism evidence="7 8">
    <name type="scientific">Aquabacterium lacunae</name>
    <dbReference type="NCBI Taxonomy" id="2528630"/>
    <lineage>
        <taxon>Bacteria</taxon>
        <taxon>Pseudomonadati</taxon>
        <taxon>Pseudomonadota</taxon>
        <taxon>Betaproteobacteria</taxon>
        <taxon>Burkholderiales</taxon>
        <taxon>Aquabacterium</taxon>
    </lineage>
</organism>
<dbReference type="PANTHER" id="PTHR37422:SF13">
    <property type="entry name" value="LIPOPOLYSACCHARIDE BIOSYNTHESIS PROTEIN PA4999-RELATED"/>
    <property type="match status" value="1"/>
</dbReference>
<dbReference type="GO" id="GO:0016020">
    <property type="term" value="C:membrane"/>
    <property type="evidence" value="ECO:0007669"/>
    <property type="project" value="UniProtKB-SubCell"/>
</dbReference>
<feature type="transmembrane region" description="Helical" evidence="5">
    <location>
        <begin position="25"/>
        <end position="42"/>
    </location>
</feature>
<feature type="transmembrane region" description="Helical" evidence="5">
    <location>
        <begin position="334"/>
        <end position="352"/>
    </location>
</feature>
<evidence type="ECO:0000259" key="6">
    <source>
        <dbReference type="Pfam" id="PF04932"/>
    </source>
</evidence>
<feature type="transmembrane region" description="Helical" evidence="5">
    <location>
        <begin position="248"/>
        <end position="270"/>
    </location>
</feature>
<feature type="domain" description="O-antigen ligase-related" evidence="6">
    <location>
        <begin position="207"/>
        <end position="347"/>
    </location>
</feature>
<sequence length="429" mass="48190">MSSRSTRANDILMTGRVRTPDSLEMTDYFVLFSLFLVLGWSIDPMRWQLESVPGLKRFPQIMLGINFAFIFLGKALFQFKAPRVSGTRTLLEHRWLVLFALFVVAGSLFAKYKNQIDETFLTLGLFTLTAPLMHWYTLNARAPWKLLKAILGVFIFWSLVTLAVQFYFFRRIEIFHAREHIVLPIAGAMFYYHPNKMARVFGVLLVITAAIAVSKITAFIVGTMTLIYLFGVSLFTRIHRQKDGLIKTFVVVGFVSAVILAITAVVVAYFTAGQAAPSGNIGYRAHTYEMAWKKFLASPVWGNGFTKEAVIDFDLFTVETNTQRLPTHSDPLDILAAGGLIGGLLWLASLWPKVVRAFREVTLRRGSLPWDQFMVHQSMMMMVVGGVVVAAFNPILNIPNTAIAFWLALGCLATTTQLGLQTLSEHKRS</sequence>
<reference evidence="7 8" key="1">
    <citation type="submission" date="2019-02" db="EMBL/GenBank/DDBJ databases">
        <title>Aquabacterium sp. strain KMB7.</title>
        <authorList>
            <person name="Chen W.-M."/>
        </authorList>
    </citation>
    <scope>NUCLEOTIDE SEQUENCE [LARGE SCALE GENOMIC DNA]</scope>
    <source>
        <strain evidence="7 8">KMB7</strain>
    </source>
</reference>
<name>A0A4Q9GX69_9BURK</name>
<proteinExistence type="predicted"/>
<dbReference type="Proteomes" id="UP000292120">
    <property type="component" value="Unassembled WGS sequence"/>
</dbReference>
<accession>A0A4Q9GX69</accession>
<feature type="transmembrane region" description="Helical" evidence="5">
    <location>
        <begin position="373"/>
        <end position="396"/>
    </location>
</feature>
<evidence type="ECO:0000313" key="8">
    <source>
        <dbReference type="Proteomes" id="UP000292120"/>
    </source>
</evidence>
<gene>
    <name evidence="7" type="ORF">EYS42_10870</name>
</gene>
<keyword evidence="8" id="KW-1185">Reference proteome</keyword>
<keyword evidence="4 5" id="KW-0472">Membrane</keyword>
<dbReference type="AlphaFoldDB" id="A0A4Q9GX69"/>
<comment type="subcellular location">
    <subcellularLocation>
        <location evidence="1">Membrane</location>
        <topology evidence="1">Multi-pass membrane protein</topology>
    </subcellularLocation>
</comment>
<evidence type="ECO:0000256" key="2">
    <source>
        <dbReference type="ARBA" id="ARBA00022692"/>
    </source>
</evidence>
<dbReference type="PANTHER" id="PTHR37422">
    <property type="entry name" value="TEICHURONIC ACID BIOSYNTHESIS PROTEIN TUAE"/>
    <property type="match status" value="1"/>
</dbReference>
<evidence type="ECO:0000313" key="7">
    <source>
        <dbReference type="EMBL" id="TBO30193.1"/>
    </source>
</evidence>
<evidence type="ECO:0000256" key="3">
    <source>
        <dbReference type="ARBA" id="ARBA00022989"/>
    </source>
</evidence>
<dbReference type="Pfam" id="PF04932">
    <property type="entry name" value="Wzy_C"/>
    <property type="match status" value="1"/>
</dbReference>
<dbReference type="RefSeq" id="WP_130968186.1">
    <property type="nucleotide sequence ID" value="NZ_SIXI01000004.1"/>
</dbReference>
<feature type="transmembrane region" description="Helical" evidence="5">
    <location>
        <begin position="119"/>
        <end position="137"/>
    </location>
</feature>
<dbReference type="OrthoDB" id="9177993at2"/>
<keyword evidence="2 5" id="KW-0812">Transmembrane</keyword>
<comment type="caution">
    <text evidence="7">The sequence shown here is derived from an EMBL/GenBank/DDBJ whole genome shotgun (WGS) entry which is preliminary data.</text>
</comment>
<feature type="transmembrane region" description="Helical" evidence="5">
    <location>
        <begin position="197"/>
        <end position="213"/>
    </location>
</feature>
<evidence type="ECO:0000256" key="1">
    <source>
        <dbReference type="ARBA" id="ARBA00004141"/>
    </source>
</evidence>
<feature type="transmembrane region" description="Helical" evidence="5">
    <location>
        <begin position="149"/>
        <end position="169"/>
    </location>
</feature>
<dbReference type="InterPro" id="IPR051533">
    <property type="entry name" value="WaaL-like"/>
</dbReference>
<feature type="transmembrane region" description="Helical" evidence="5">
    <location>
        <begin position="402"/>
        <end position="420"/>
    </location>
</feature>
<dbReference type="EMBL" id="SIXI01000004">
    <property type="protein sequence ID" value="TBO30193.1"/>
    <property type="molecule type" value="Genomic_DNA"/>
</dbReference>
<feature type="transmembrane region" description="Helical" evidence="5">
    <location>
        <begin position="93"/>
        <end position="112"/>
    </location>
</feature>
<feature type="transmembrane region" description="Helical" evidence="5">
    <location>
        <begin position="63"/>
        <end position="81"/>
    </location>
</feature>
<protein>
    <recommendedName>
        <fullName evidence="6">O-antigen ligase-related domain-containing protein</fullName>
    </recommendedName>
</protein>
<evidence type="ECO:0000256" key="5">
    <source>
        <dbReference type="SAM" id="Phobius"/>
    </source>
</evidence>